<dbReference type="RefSeq" id="WP_144326127.1">
    <property type="nucleotide sequence ID" value="NZ_VJNA01000016.1"/>
</dbReference>
<evidence type="ECO:0000256" key="1">
    <source>
        <dbReference type="SAM" id="Phobius"/>
    </source>
</evidence>
<feature type="transmembrane region" description="Helical" evidence="1">
    <location>
        <begin position="6"/>
        <end position="30"/>
    </location>
</feature>
<dbReference type="Proteomes" id="UP000318554">
    <property type="component" value="Unassembled WGS sequence"/>
</dbReference>
<dbReference type="GO" id="GO:0005886">
    <property type="term" value="C:plasma membrane"/>
    <property type="evidence" value="ECO:0007669"/>
    <property type="project" value="TreeGrafter"/>
</dbReference>
<keyword evidence="1" id="KW-1133">Transmembrane helix</keyword>
<feature type="transmembrane region" description="Helical" evidence="1">
    <location>
        <begin position="70"/>
        <end position="88"/>
    </location>
</feature>
<gene>
    <name evidence="2" type="ORF">Taqua_01521</name>
</gene>
<dbReference type="OrthoDB" id="5588650at2"/>
<keyword evidence="1" id="KW-0812">Transmembrane</keyword>
<dbReference type="PANTHER" id="PTHR39594:SF1">
    <property type="entry name" value="PROTEIN YCHQ"/>
    <property type="match status" value="1"/>
</dbReference>
<dbReference type="PANTHER" id="PTHR39594">
    <property type="entry name" value="PROTEIN YCHQ"/>
    <property type="match status" value="1"/>
</dbReference>
<proteinExistence type="predicted"/>
<comment type="caution">
    <text evidence="2">The sequence shown here is derived from an EMBL/GenBank/DDBJ whole genome shotgun (WGS) entry which is preliminary data.</text>
</comment>
<organism evidence="2 3">
    <name type="scientific">Tepidimonas aquatica</name>
    <dbReference type="NCBI Taxonomy" id="247482"/>
    <lineage>
        <taxon>Bacteria</taxon>
        <taxon>Pseudomonadati</taxon>
        <taxon>Pseudomonadota</taxon>
        <taxon>Betaproteobacteria</taxon>
        <taxon>Burkholderiales</taxon>
        <taxon>Tepidimonas</taxon>
    </lineage>
</organism>
<feature type="transmembrane region" description="Helical" evidence="1">
    <location>
        <begin position="42"/>
        <end position="64"/>
    </location>
</feature>
<protein>
    <submittedName>
        <fullName evidence="2">Up-regulator, SirB</fullName>
    </submittedName>
</protein>
<evidence type="ECO:0000313" key="2">
    <source>
        <dbReference type="EMBL" id="TSE24587.1"/>
    </source>
</evidence>
<dbReference type="InterPro" id="IPR007360">
    <property type="entry name" value="SirB"/>
</dbReference>
<evidence type="ECO:0000313" key="3">
    <source>
        <dbReference type="Proteomes" id="UP000318554"/>
    </source>
</evidence>
<feature type="transmembrane region" description="Helical" evidence="1">
    <location>
        <begin position="100"/>
        <end position="119"/>
    </location>
</feature>
<accession>A0A554WM02</accession>
<keyword evidence="3" id="KW-1185">Reference proteome</keyword>
<dbReference type="PIRSF" id="PIRSF005610">
    <property type="entry name" value="SirB"/>
    <property type="match status" value="1"/>
</dbReference>
<reference evidence="2 3" key="1">
    <citation type="submission" date="2019-07" db="EMBL/GenBank/DDBJ databases">
        <title>Tepidimonas aquatica CLN-1 draft genome.</title>
        <authorList>
            <person name="Da Costa M.S."/>
            <person name="Froufe H.J.C."/>
            <person name="Egas C."/>
            <person name="Albuquerque L."/>
        </authorList>
    </citation>
    <scope>NUCLEOTIDE SEQUENCE [LARGE SCALE GENOMIC DNA]</scope>
    <source>
        <strain evidence="2 3">CLN-1</strain>
    </source>
</reference>
<sequence>MTSLGWWWWHLAAVTTSLSCFTVRWVAALLGRPWVWARTTRAAAVLADSVLLMAGVGLMLTRGWWPTVPVWLWFKWCLLVLYIMLGHLALRTTVPARTRVLAGVVALVVAAHIVGAAVAHHPAGFWFAAGRTG</sequence>
<dbReference type="AlphaFoldDB" id="A0A554WM02"/>
<dbReference type="Pfam" id="PF04247">
    <property type="entry name" value="SirB"/>
    <property type="match status" value="1"/>
</dbReference>
<keyword evidence="1" id="KW-0472">Membrane</keyword>
<dbReference type="EMBL" id="VJNA01000016">
    <property type="protein sequence ID" value="TSE24587.1"/>
    <property type="molecule type" value="Genomic_DNA"/>
</dbReference>
<name>A0A554WM02_9BURK</name>